<sequence>MSPIPLSYSLPQTLAGWPWPRMINPHYEEVKAESRAWFHSLGAFEPNAQEAIDKCDFWLLASLGNPRLDKARLRTACDLMLLLCVFDEFTDRSDGDGARVYADMVMDALRNPHKPRPAGEVQLGEIARQFWELGIKTATPTAQKRLIDSFVRFTDAVVAEARDRDETRVRSIDEYFKIRRFTVAAEPSGIPSELAMDIPDEVAFHPTVVKLRQMVTDVILLDNDLCSYNKEQAKGEELHNILTVVMAELGVDFIGALEWLEKRHTELNNAIIETWESLPAWNEDIRDDVDKYLLGLVGWVRANDSWNFESQRYFGTDGLEIQKHRKVTLRPKKAGSGRPIV</sequence>
<dbReference type="Proteomes" id="UP000814033">
    <property type="component" value="Unassembled WGS sequence"/>
</dbReference>
<protein>
    <submittedName>
        <fullName evidence="1">Terpenoid synthase</fullName>
    </submittedName>
</protein>
<evidence type="ECO:0000313" key="2">
    <source>
        <dbReference type="Proteomes" id="UP000814033"/>
    </source>
</evidence>
<gene>
    <name evidence="1" type="ORF">FA95DRAFT_1556011</name>
</gene>
<dbReference type="EMBL" id="MU275865">
    <property type="protein sequence ID" value="KAI0050090.1"/>
    <property type="molecule type" value="Genomic_DNA"/>
</dbReference>
<comment type="caution">
    <text evidence="1">The sequence shown here is derived from an EMBL/GenBank/DDBJ whole genome shotgun (WGS) entry which is preliminary data.</text>
</comment>
<evidence type="ECO:0000313" key="1">
    <source>
        <dbReference type="EMBL" id="KAI0050090.1"/>
    </source>
</evidence>
<keyword evidence="2" id="KW-1185">Reference proteome</keyword>
<reference evidence="1" key="1">
    <citation type="submission" date="2021-02" db="EMBL/GenBank/DDBJ databases">
        <authorList>
            <consortium name="DOE Joint Genome Institute"/>
            <person name="Ahrendt S."/>
            <person name="Looney B.P."/>
            <person name="Miyauchi S."/>
            <person name="Morin E."/>
            <person name="Drula E."/>
            <person name="Courty P.E."/>
            <person name="Chicoki N."/>
            <person name="Fauchery L."/>
            <person name="Kohler A."/>
            <person name="Kuo A."/>
            <person name="Labutti K."/>
            <person name="Pangilinan J."/>
            <person name="Lipzen A."/>
            <person name="Riley R."/>
            <person name="Andreopoulos W."/>
            <person name="He G."/>
            <person name="Johnson J."/>
            <person name="Barry K.W."/>
            <person name="Grigoriev I.V."/>
            <person name="Nagy L."/>
            <person name="Hibbett D."/>
            <person name="Henrissat B."/>
            <person name="Matheny P.B."/>
            <person name="Labbe J."/>
            <person name="Martin F."/>
        </authorList>
    </citation>
    <scope>NUCLEOTIDE SEQUENCE</scope>
    <source>
        <strain evidence="1">FP105234-sp</strain>
    </source>
</reference>
<organism evidence="1 2">
    <name type="scientific">Auriscalpium vulgare</name>
    <dbReference type="NCBI Taxonomy" id="40419"/>
    <lineage>
        <taxon>Eukaryota</taxon>
        <taxon>Fungi</taxon>
        <taxon>Dikarya</taxon>
        <taxon>Basidiomycota</taxon>
        <taxon>Agaricomycotina</taxon>
        <taxon>Agaricomycetes</taxon>
        <taxon>Russulales</taxon>
        <taxon>Auriscalpiaceae</taxon>
        <taxon>Auriscalpium</taxon>
    </lineage>
</organism>
<accession>A0ACB8S166</accession>
<proteinExistence type="predicted"/>
<reference evidence="1" key="2">
    <citation type="journal article" date="2022" name="New Phytol.">
        <title>Evolutionary transition to the ectomycorrhizal habit in the genomes of a hyperdiverse lineage of mushroom-forming fungi.</title>
        <authorList>
            <person name="Looney B."/>
            <person name="Miyauchi S."/>
            <person name="Morin E."/>
            <person name="Drula E."/>
            <person name="Courty P.E."/>
            <person name="Kohler A."/>
            <person name="Kuo A."/>
            <person name="LaButti K."/>
            <person name="Pangilinan J."/>
            <person name="Lipzen A."/>
            <person name="Riley R."/>
            <person name="Andreopoulos W."/>
            <person name="He G."/>
            <person name="Johnson J."/>
            <person name="Nolan M."/>
            <person name="Tritt A."/>
            <person name="Barry K.W."/>
            <person name="Grigoriev I.V."/>
            <person name="Nagy L.G."/>
            <person name="Hibbett D."/>
            <person name="Henrissat B."/>
            <person name="Matheny P.B."/>
            <person name="Labbe J."/>
            <person name="Martin F.M."/>
        </authorList>
    </citation>
    <scope>NUCLEOTIDE SEQUENCE</scope>
    <source>
        <strain evidence="1">FP105234-sp</strain>
    </source>
</reference>
<name>A0ACB8S166_9AGAM</name>